<sequence>MAHTTCHMSMSIDGFVAGPAQSRDDPLGVGGLAVHRWHLGDPRVTEADATASGWLGRPRGAYVMGRNMFGPIRGAWDEDWRGWWGPEPPYHAPVFVLTHFAREPIEMAGGTTFHFVTDGFDAAYERAVEVSGERGVDIAGGASTVRQALAADVVDELTIDIAPVVLGSGERIFSDLDVFGFEPVEVLHSPLATHIRYGRLE</sequence>
<organism evidence="2 3">
    <name type="scientific">Microbacterium lacus</name>
    <dbReference type="NCBI Taxonomy" id="415217"/>
    <lineage>
        <taxon>Bacteria</taxon>
        <taxon>Bacillati</taxon>
        <taxon>Actinomycetota</taxon>
        <taxon>Actinomycetes</taxon>
        <taxon>Micrococcales</taxon>
        <taxon>Microbacteriaceae</taxon>
        <taxon>Microbacterium</taxon>
    </lineage>
</organism>
<dbReference type="InterPro" id="IPR050765">
    <property type="entry name" value="Riboflavin_Biosynth_HTPR"/>
</dbReference>
<dbReference type="PANTHER" id="PTHR38011">
    <property type="entry name" value="DIHYDROFOLATE REDUCTASE FAMILY PROTEIN (AFU_ORTHOLOGUE AFUA_8G06820)"/>
    <property type="match status" value="1"/>
</dbReference>
<dbReference type="EMBL" id="BAAAPK010000001">
    <property type="protein sequence ID" value="GAA1681410.1"/>
    <property type="molecule type" value="Genomic_DNA"/>
</dbReference>
<evidence type="ECO:0000313" key="2">
    <source>
        <dbReference type="EMBL" id="GAA1681410.1"/>
    </source>
</evidence>
<proteinExistence type="predicted"/>
<name>A0ABN2H4B6_9MICO</name>
<gene>
    <name evidence="2" type="ORF">GCM10009807_26690</name>
</gene>
<dbReference type="RefSeq" id="WP_344055377.1">
    <property type="nucleotide sequence ID" value="NZ_BAAAPK010000001.1"/>
</dbReference>
<dbReference type="Pfam" id="PF01872">
    <property type="entry name" value="RibD_C"/>
    <property type="match status" value="1"/>
</dbReference>
<protein>
    <submittedName>
        <fullName evidence="2">Dihydrofolate reductase family protein</fullName>
    </submittedName>
</protein>
<dbReference type="PANTHER" id="PTHR38011:SF12">
    <property type="entry name" value="BIFUNCTIONAL DEAMINASE-REDUCTASE DOMAIN PROTEIN"/>
    <property type="match status" value="1"/>
</dbReference>
<dbReference type="InterPro" id="IPR002734">
    <property type="entry name" value="RibDG_C"/>
</dbReference>
<comment type="caution">
    <text evidence="2">The sequence shown here is derived from an EMBL/GenBank/DDBJ whole genome shotgun (WGS) entry which is preliminary data.</text>
</comment>
<reference evidence="2 3" key="1">
    <citation type="journal article" date="2019" name="Int. J. Syst. Evol. Microbiol.">
        <title>The Global Catalogue of Microorganisms (GCM) 10K type strain sequencing project: providing services to taxonomists for standard genome sequencing and annotation.</title>
        <authorList>
            <consortium name="The Broad Institute Genomics Platform"/>
            <consortium name="The Broad Institute Genome Sequencing Center for Infectious Disease"/>
            <person name="Wu L."/>
            <person name="Ma J."/>
        </authorList>
    </citation>
    <scope>NUCLEOTIDE SEQUENCE [LARGE SCALE GENOMIC DNA]</scope>
    <source>
        <strain evidence="2 3">JCM 15575</strain>
    </source>
</reference>
<dbReference type="Proteomes" id="UP001500596">
    <property type="component" value="Unassembled WGS sequence"/>
</dbReference>
<keyword evidence="3" id="KW-1185">Reference proteome</keyword>
<feature type="domain" description="Bacterial bifunctional deaminase-reductase C-terminal" evidence="1">
    <location>
        <begin position="4"/>
        <end position="177"/>
    </location>
</feature>
<dbReference type="SUPFAM" id="SSF53597">
    <property type="entry name" value="Dihydrofolate reductase-like"/>
    <property type="match status" value="1"/>
</dbReference>
<accession>A0ABN2H4B6</accession>
<evidence type="ECO:0000313" key="3">
    <source>
        <dbReference type="Proteomes" id="UP001500596"/>
    </source>
</evidence>
<evidence type="ECO:0000259" key="1">
    <source>
        <dbReference type="Pfam" id="PF01872"/>
    </source>
</evidence>
<dbReference type="Gene3D" id="3.40.430.10">
    <property type="entry name" value="Dihydrofolate Reductase, subunit A"/>
    <property type="match status" value="1"/>
</dbReference>
<dbReference type="InterPro" id="IPR024072">
    <property type="entry name" value="DHFR-like_dom_sf"/>
</dbReference>